<dbReference type="PANTHER" id="PTHR12428:SF66">
    <property type="entry name" value="MITOCHONDRIAL INNER MEMBRANE PROTEIN OXA1L"/>
    <property type="match status" value="1"/>
</dbReference>
<feature type="transmembrane region" description="Helical" evidence="11">
    <location>
        <begin position="162"/>
        <end position="186"/>
    </location>
</feature>
<feature type="transmembrane region" description="Helical" evidence="11">
    <location>
        <begin position="206"/>
        <end position="225"/>
    </location>
</feature>
<evidence type="ECO:0000256" key="8">
    <source>
        <dbReference type="ARBA" id="ARBA00023136"/>
    </source>
</evidence>
<evidence type="ECO:0000256" key="1">
    <source>
        <dbReference type="ARBA" id="ARBA00004448"/>
    </source>
</evidence>
<gene>
    <name evidence="13" type="primary">URA4_2</name>
    <name evidence="13" type="ORF">LTR16_004348</name>
</gene>
<dbReference type="CDD" id="cd20069">
    <property type="entry name" value="5TM_Oxa1-like"/>
    <property type="match status" value="1"/>
</dbReference>
<keyword evidence="3 9" id="KW-0812">Transmembrane</keyword>
<feature type="transmembrane region" description="Helical" evidence="11">
    <location>
        <begin position="88"/>
        <end position="108"/>
    </location>
</feature>
<feature type="region of interest" description="Disordered" evidence="10">
    <location>
        <begin position="419"/>
        <end position="465"/>
    </location>
</feature>
<keyword evidence="8 11" id="KW-0472">Membrane</keyword>
<feature type="non-terminal residue" evidence="13">
    <location>
        <position position="1"/>
    </location>
</feature>
<dbReference type="EC" id="3.5.2.3" evidence="13"/>
<evidence type="ECO:0000256" key="9">
    <source>
        <dbReference type="RuleBase" id="RU003945"/>
    </source>
</evidence>
<name>A0ABR0LNE6_9PEZI</name>
<comment type="caution">
    <text evidence="13">The sequence shown here is derived from an EMBL/GenBank/DDBJ whole genome shotgun (WGS) entry which is preliminary data.</text>
</comment>
<evidence type="ECO:0000256" key="6">
    <source>
        <dbReference type="ARBA" id="ARBA00022989"/>
    </source>
</evidence>
<evidence type="ECO:0000256" key="7">
    <source>
        <dbReference type="ARBA" id="ARBA00023128"/>
    </source>
</evidence>
<evidence type="ECO:0000256" key="2">
    <source>
        <dbReference type="ARBA" id="ARBA00009877"/>
    </source>
</evidence>
<feature type="compositionally biased region" description="Polar residues" evidence="10">
    <location>
        <begin position="365"/>
        <end position="375"/>
    </location>
</feature>
<comment type="subcellular location">
    <subcellularLocation>
        <location evidence="9">Membrane</location>
        <topology evidence="9">Multi-pass membrane protein</topology>
    </subcellularLocation>
    <subcellularLocation>
        <location evidence="1">Mitochondrion inner membrane</location>
        <topology evidence="1">Multi-pass membrane protein</topology>
    </subcellularLocation>
</comment>
<dbReference type="InterPro" id="IPR028055">
    <property type="entry name" value="YidC/Oxa/ALB_C"/>
</dbReference>
<evidence type="ECO:0000256" key="3">
    <source>
        <dbReference type="ARBA" id="ARBA00022692"/>
    </source>
</evidence>
<feature type="region of interest" description="Disordered" evidence="10">
    <location>
        <begin position="365"/>
        <end position="388"/>
    </location>
</feature>
<dbReference type="Pfam" id="PF02096">
    <property type="entry name" value="60KD_IMP"/>
    <property type="match status" value="1"/>
</dbReference>
<reference evidence="13 14" key="1">
    <citation type="submission" date="2023-08" db="EMBL/GenBank/DDBJ databases">
        <title>Black Yeasts Isolated from many extreme environments.</title>
        <authorList>
            <person name="Coleine C."/>
            <person name="Stajich J.E."/>
            <person name="Selbmann L."/>
        </authorList>
    </citation>
    <scope>NUCLEOTIDE SEQUENCE [LARGE SCALE GENOMIC DNA]</scope>
    <source>
        <strain evidence="13 14">CCFEE 536</strain>
    </source>
</reference>
<evidence type="ECO:0000256" key="11">
    <source>
        <dbReference type="SAM" id="Phobius"/>
    </source>
</evidence>
<keyword evidence="13" id="KW-0378">Hydrolase</keyword>
<dbReference type="EMBL" id="JAVRRA010016978">
    <property type="protein sequence ID" value="KAK5200941.1"/>
    <property type="molecule type" value="Genomic_DNA"/>
</dbReference>
<evidence type="ECO:0000256" key="5">
    <source>
        <dbReference type="ARBA" id="ARBA00022946"/>
    </source>
</evidence>
<dbReference type="PANTHER" id="PTHR12428">
    <property type="entry name" value="OXA1"/>
    <property type="match status" value="1"/>
</dbReference>
<keyword evidence="5" id="KW-0809">Transit peptide</keyword>
<dbReference type="Proteomes" id="UP001357485">
    <property type="component" value="Unassembled WGS sequence"/>
</dbReference>
<accession>A0ABR0LNE6</accession>
<feature type="transmembrane region" description="Helical" evidence="11">
    <location>
        <begin position="245"/>
        <end position="267"/>
    </location>
</feature>
<sequence>ESAAATVPPTVQVPPIEATASTTTAVPPPQGIASDLNLDISSFASNDLHSIPEHIGYLKEIGLDYGWGVTSTIQWTLEHVHIWTGTPWWSSIIITAVLIRLTLIRLNIKASDNAARQAAMMAITKPLTDKMTALKHAGRNDQIPEVYQELRVAYKRAGINPLAAFFPAIVQGVVGYCTFKLFRAMANLPVPGLENGGFLWLRDLTIADPIYVLPLLTAGAFHLAVRRGGESGVQNLQPMMLKFMLYGAPALMFTFMLWMPACLQLSFATASVLGILQARLLQNPDIRARLGIAPIVRAATAPAESTPPPPAGARTIDATARSRPASMDSTYEAPTVASSIAGSAPASASAGDVEGTPDKGVFQRASTSVRSTVSGARSEMAGRELEEEQWEREDEARWIREKAVKAEREKEMKMQLEAEMKEGMGVEGEKKKKKTGRPAQRPGRQTLVAAMKARQAEQAMRGRRV</sequence>
<dbReference type="InterPro" id="IPR001708">
    <property type="entry name" value="YidC/ALB3/OXA1/COX18"/>
</dbReference>
<comment type="similarity">
    <text evidence="2 9">Belongs to the OXA1/ALB3/YidC family.</text>
</comment>
<evidence type="ECO:0000256" key="10">
    <source>
        <dbReference type="SAM" id="MobiDB-lite"/>
    </source>
</evidence>
<feature type="compositionally biased region" description="Basic and acidic residues" evidence="10">
    <location>
        <begin position="419"/>
        <end position="430"/>
    </location>
</feature>
<evidence type="ECO:0000313" key="13">
    <source>
        <dbReference type="EMBL" id="KAK5200941.1"/>
    </source>
</evidence>
<keyword evidence="6 11" id="KW-1133">Transmembrane helix</keyword>
<protein>
    <submittedName>
        <fullName evidence="13">Dihydroorotase</fullName>
        <ecNumber evidence="13">3.5.2.3</ecNumber>
    </submittedName>
</protein>
<organism evidence="13 14">
    <name type="scientific">Cryomyces antarcticus</name>
    <dbReference type="NCBI Taxonomy" id="329879"/>
    <lineage>
        <taxon>Eukaryota</taxon>
        <taxon>Fungi</taxon>
        <taxon>Dikarya</taxon>
        <taxon>Ascomycota</taxon>
        <taxon>Pezizomycotina</taxon>
        <taxon>Dothideomycetes</taxon>
        <taxon>Dothideomycetes incertae sedis</taxon>
        <taxon>Cryomyces</taxon>
    </lineage>
</organism>
<keyword evidence="7" id="KW-0496">Mitochondrion</keyword>
<keyword evidence="14" id="KW-1185">Reference proteome</keyword>
<feature type="domain" description="Membrane insertase YidC/Oxa/ALB C-terminal" evidence="12">
    <location>
        <begin position="88"/>
        <end position="281"/>
    </location>
</feature>
<evidence type="ECO:0000313" key="14">
    <source>
        <dbReference type="Proteomes" id="UP001357485"/>
    </source>
</evidence>
<evidence type="ECO:0000256" key="4">
    <source>
        <dbReference type="ARBA" id="ARBA00022792"/>
    </source>
</evidence>
<proteinExistence type="inferred from homology"/>
<dbReference type="GO" id="GO:0004151">
    <property type="term" value="F:dihydroorotase activity"/>
    <property type="evidence" value="ECO:0007669"/>
    <property type="project" value="UniProtKB-EC"/>
</dbReference>
<evidence type="ECO:0000259" key="12">
    <source>
        <dbReference type="Pfam" id="PF02096"/>
    </source>
</evidence>
<keyword evidence="4" id="KW-0999">Mitochondrion inner membrane</keyword>